<dbReference type="InterPro" id="IPR037218">
    <property type="entry name" value="PTPA_sf"/>
</dbReference>
<feature type="region of interest" description="Disordered" evidence="9">
    <location>
        <begin position="336"/>
        <end position="383"/>
    </location>
</feature>
<evidence type="ECO:0000256" key="2">
    <source>
        <dbReference type="ARBA" id="ARBA00004496"/>
    </source>
</evidence>
<dbReference type="PANTHER" id="PTHR10012">
    <property type="entry name" value="SERINE/THREONINE-PROTEIN PHOSPHATASE 2A REGULATORY SUBUNIT B"/>
    <property type="match status" value="1"/>
</dbReference>
<dbReference type="EC" id="5.2.1.8" evidence="8"/>
<dbReference type="Pfam" id="PF03095">
    <property type="entry name" value="PTPA"/>
    <property type="match status" value="1"/>
</dbReference>
<dbReference type="InterPro" id="IPR004327">
    <property type="entry name" value="Phstyr_phstse_ac"/>
</dbReference>
<evidence type="ECO:0000256" key="3">
    <source>
        <dbReference type="ARBA" id="ARBA00011019"/>
    </source>
</evidence>
<evidence type="ECO:0000256" key="8">
    <source>
        <dbReference type="RuleBase" id="RU361210"/>
    </source>
</evidence>
<evidence type="ECO:0000256" key="1">
    <source>
        <dbReference type="ARBA" id="ARBA00000971"/>
    </source>
</evidence>
<dbReference type="SUPFAM" id="SSF140984">
    <property type="entry name" value="PTPA-like"/>
    <property type="match status" value="1"/>
</dbReference>
<dbReference type="InterPro" id="IPR043170">
    <property type="entry name" value="PTPA_C_lid"/>
</dbReference>
<dbReference type="Gene3D" id="1.20.120.1150">
    <property type="match status" value="1"/>
</dbReference>
<keyword evidence="5 8" id="KW-0697">Rotamase</keyword>
<comment type="subcellular location">
    <subcellularLocation>
        <location evidence="2 8">Cytoplasm</location>
    </subcellularLocation>
</comment>
<proteinExistence type="inferred from homology"/>
<keyword evidence="6 8" id="KW-0413">Isomerase</keyword>
<reference evidence="10 11" key="1">
    <citation type="submission" date="2023-08" db="EMBL/GenBank/DDBJ databases">
        <title>Annotated Genome Sequence of Vanrija albida AlHP1.</title>
        <authorList>
            <person name="Herzog R."/>
        </authorList>
    </citation>
    <scope>NUCLEOTIDE SEQUENCE [LARGE SCALE GENOMIC DNA]</scope>
    <source>
        <strain evidence="10 11">AlHP1</strain>
    </source>
</reference>
<dbReference type="GeneID" id="95982015"/>
<evidence type="ECO:0000256" key="4">
    <source>
        <dbReference type="ARBA" id="ARBA00022490"/>
    </source>
</evidence>
<keyword evidence="11" id="KW-1185">Reference proteome</keyword>
<dbReference type="RefSeq" id="XP_069213163.1">
    <property type="nucleotide sequence ID" value="XM_069349619.1"/>
</dbReference>
<feature type="compositionally biased region" description="Low complexity" evidence="9">
    <location>
        <begin position="348"/>
        <end position="363"/>
    </location>
</feature>
<comment type="similarity">
    <text evidence="3 8">Belongs to the PTPA-type PPIase family.</text>
</comment>
<sequence length="383" mass="41090">MPPPTAAPPRPAAPSSNGADAADGVELPADPFSPAPLLTTEAAVAEWPRTAGYQAYTGWLRRRCERIRGKGIIPGSDGKGPIGTLMRVLDALVALVDEVPPQPDANQRFGNRAFRTYIALVEERLPALLDAEAAANPLPPHLRAQILPLLLDSHAFGHPTRLDYGTGHEAAFMLALFCCVVAGWVGPEDAQDELVLRVFPRYLDLTTKLQATYRLEPAGSHGVWGLDDYAFLPYLFGSAQLLGGATSPAQALVNATTKEGPFSDMYTLSLHRITLFKRGAGFAEHSPLLHSLSTLPSWVKPHGGLVKMYAAEVLGKRVVVQGLWVGGWTWGAEKPDFGEGKSTKASEAPQPQTTAAPWAATARSDTRDARAANASWGAIPQRR</sequence>
<gene>
    <name evidence="10" type="primary">RRD1</name>
    <name evidence="10" type="ORF">Q8F55_000972</name>
</gene>
<evidence type="ECO:0000256" key="9">
    <source>
        <dbReference type="SAM" id="MobiDB-lite"/>
    </source>
</evidence>
<comment type="caution">
    <text evidence="10">The sequence shown here is derived from an EMBL/GenBank/DDBJ whole genome shotgun (WGS) entry which is preliminary data.</text>
</comment>
<accession>A0ABR3QES5</accession>
<feature type="compositionally biased region" description="Pro residues" evidence="9">
    <location>
        <begin position="1"/>
        <end position="12"/>
    </location>
</feature>
<organism evidence="10 11">
    <name type="scientific">Vanrija albida</name>
    <dbReference type="NCBI Taxonomy" id="181172"/>
    <lineage>
        <taxon>Eukaryota</taxon>
        <taxon>Fungi</taxon>
        <taxon>Dikarya</taxon>
        <taxon>Basidiomycota</taxon>
        <taxon>Agaricomycotina</taxon>
        <taxon>Tremellomycetes</taxon>
        <taxon>Trichosporonales</taxon>
        <taxon>Trichosporonaceae</taxon>
        <taxon>Vanrija</taxon>
    </lineage>
</organism>
<evidence type="ECO:0000313" key="10">
    <source>
        <dbReference type="EMBL" id="KAL1413219.1"/>
    </source>
</evidence>
<evidence type="ECO:0000256" key="6">
    <source>
        <dbReference type="ARBA" id="ARBA00023235"/>
    </source>
</evidence>
<comment type="function">
    <text evidence="7">PPIases accelerate the folding of proteins. It catalyzes the cis-trans isomerization of proline imidic peptide bonds in oligopeptides. Acts as a regulatory subunit for PP2A-like phosphatases modulating their activity or substrate specificity, probably by inducing a conformational change in the catalytic subunit, a direct target of the PPIase. Can reactivate inactive phosphatase PP2A-phosphatase methylesterase complexes (PP2Ai) in presence of ATP and Mg(2+) by dissociating the inactive form from the complex.</text>
</comment>
<dbReference type="Proteomes" id="UP001565368">
    <property type="component" value="Unassembled WGS sequence"/>
</dbReference>
<keyword evidence="4 8" id="KW-0963">Cytoplasm</keyword>
<evidence type="ECO:0000313" key="11">
    <source>
        <dbReference type="Proteomes" id="UP001565368"/>
    </source>
</evidence>
<dbReference type="CDD" id="cd04087">
    <property type="entry name" value="PTPA"/>
    <property type="match status" value="1"/>
</dbReference>
<feature type="region of interest" description="Disordered" evidence="9">
    <location>
        <begin position="1"/>
        <end position="33"/>
    </location>
</feature>
<name>A0ABR3QES5_9TREE</name>
<protein>
    <recommendedName>
        <fullName evidence="8">Serine/threonine-protein phosphatase 2A activator</fullName>
        <ecNumber evidence="8">5.2.1.8</ecNumber>
    </recommendedName>
    <alternativeName>
        <fullName evidence="8">Phosphotyrosyl phosphatase activator</fullName>
    </alternativeName>
</protein>
<comment type="catalytic activity">
    <reaction evidence="1 8">
        <text>[protein]-peptidylproline (omega=180) = [protein]-peptidylproline (omega=0)</text>
        <dbReference type="Rhea" id="RHEA:16237"/>
        <dbReference type="Rhea" id="RHEA-COMP:10747"/>
        <dbReference type="Rhea" id="RHEA-COMP:10748"/>
        <dbReference type="ChEBI" id="CHEBI:83833"/>
        <dbReference type="ChEBI" id="CHEBI:83834"/>
        <dbReference type="EC" id="5.2.1.8"/>
    </reaction>
</comment>
<dbReference type="EMBL" id="JBBXJM010000001">
    <property type="protein sequence ID" value="KAL1413219.1"/>
    <property type="molecule type" value="Genomic_DNA"/>
</dbReference>
<evidence type="ECO:0000256" key="7">
    <source>
        <dbReference type="ARBA" id="ARBA00025287"/>
    </source>
</evidence>
<evidence type="ECO:0000256" key="5">
    <source>
        <dbReference type="ARBA" id="ARBA00023110"/>
    </source>
</evidence>
<dbReference type="PANTHER" id="PTHR10012:SF5">
    <property type="entry name" value="SERINE_THREONINE-PROTEIN PHOSPHATASE 2A ACTIVATOR 2"/>
    <property type="match status" value="1"/>
</dbReference>